<name>A0ABU2N8P3_9PSEU</name>
<protein>
    <recommendedName>
        <fullName evidence="3">RNA polymerase sigma-70 region 2 domain-containing protein</fullName>
    </recommendedName>
</protein>
<dbReference type="SUPFAM" id="SSF88946">
    <property type="entry name" value="Sigma2 domain of RNA polymerase sigma factors"/>
    <property type="match status" value="1"/>
</dbReference>
<dbReference type="InterPro" id="IPR013325">
    <property type="entry name" value="RNA_pol_sigma_r2"/>
</dbReference>
<keyword evidence="2" id="KW-1185">Reference proteome</keyword>
<gene>
    <name evidence="1" type="ORF">RM445_05680</name>
</gene>
<evidence type="ECO:0000313" key="1">
    <source>
        <dbReference type="EMBL" id="MDT0349014.1"/>
    </source>
</evidence>
<comment type="caution">
    <text evidence="1">The sequence shown here is derived from an EMBL/GenBank/DDBJ whole genome shotgun (WGS) entry which is preliminary data.</text>
</comment>
<dbReference type="EMBL" id="JAVREJ010000003">
    <property type="protein sequence ID" value="MDT0349014.1"/>
    <property type="molecule type" value="Genomic_DNA"/>
</dbReference>
<dbReference type="RefSeq" id="WP_311554984.1">
    <property type="nucleotide sequence ID" value="NZ_JAVREJ010000003.1"/>
</dbReference>
<evidence type="ECO:0000313" key="2">
    <source>
        <dbReference type="Proteomes" id="UP001183202"/>
    </source>
</evidence>
<dbReference type="Proteomes" id="UP001183202">
    <property type="component" value="Unassembled WGS sequence"/>
</dbReference>
<organism evidence="1 2">
    <name type="scientific">Pseudonocardia charpentierae</name>
    <dbReference type="NCBI Taxonomy" id="3075545"/>
    <lineage>
        <taxon>Bacteria</taxon>
        <taxon>Bacillati</taxon>
        <taxon>Actinomycetota</taxon>
        <taxon>Actinomycetes</taxon>
        <taxon>Pseudonocardiales</taxon>
        <taxon>Pseudonocardiaceae</taxon>
        <taxon>Pseudonocardia</taxon>
    </lineage>
</organism>
<evidence type="ECO:0008006" key="3">
    <source>
        <dbReference type="Google" id="ProtNLM"/>
    </source>
</evidence>
<proteinExistence type="predicted"/>
<accession>A0ABU2N8P3</accession>
<reference evidence="2" key="1">
    <citation type="submission" date="2023-07" db="EMBL/GenBank/DDBJ databases">
        <title>30 novel species of actinomycetes from the DSMZ collection.</title>
        <authorList>
            <person name="Nouioui I."/>
        </authorList>
    </citation>
    <scope>NUCLEOTIDE SEQUENCE [LARGE SCALE GENOMIC DNA]</scope>
    <source>
        <strain evidence="2">DSM 45834</strain>
    </source>
</reference>
<sequence length="82" mass="9445">MPAHVVRPTLSTMCSELLSGRPRAGDGAADEWLVRRARGEDVDAYEVLVRRHRRRIFRIALRMLGDRDEDRLKRPLAPRKPG</sequence>
<dbReference type="Gene3D" id="1.10.1740.10">
    <property type="match status" value="1"/>
</dbReference>